<dbReference type="InterPro" id="IPR036425">
    <property type="entry name" value="MoaB/Mog-like_dom_sf"/>
</dbReference>
<dbReference type="InterPro" id="IPR050101">
    <property type="entry name" value="CinA"/>
</dbReference>
<evidence type="ECO:0000313" key="2">
    <source>
        <dbReference type="EMBL" id="QQG37077.1"/>
    </source>
</evidence>
<reference evidence="2 3" key="1">
    <citation type="submission" date="2020-07" db="EMBL/GenBank/DDBJ databases">
        <title>Huge and variable diversity of episymbiotic CPR bacteria and DPANN archaea in groundwater ecosystems.</title>
        <authorList>
            <person name="He C.Y."/>
            <person name="Keren R."/>
            <person name="Whittaker M."/>
            <person name="Farag I.F."/>
            <person name="Doudna J."/>
            <person name="Cate J.H.D."/>
            <person name="Banfield J.F."/>
        </authorList>
    </citation>
    <scope>NUCLEOTIDE SEQUENCE [LARGE SCALE GENOMIC DNA]</scope>
    <source>
        <strain evidence="2">NC_groundwater_70_Ag_B-0.1um_54_66</strain>
    </source>
</reference>
<dbReference type="Pfam" id="PF00994">
    <property type="entry name" value="MoCF_biosynth"/>
    <property type="match status" value="1"/>
</dbReference>
<dbReference type="CDD" id="cd00885">
    <property type="entry name" value="cinA"/>
    <property type="match status" value="1"/>
</dbReference>
<evidence type="ECO:0000313" key="3">
    <source>
        <dbReference type="Proteomes" id="UP000595362"/>
    </source>
</evidence>
<dbReference type="Gene3D" id="3.40.980.10">
    <property type="entry name" value="MoaB/Mog-like domain"/>
    <property type="match status" value="1"/>
</dbReference>
<dbReference type="InterPro" id="IPR056596">
    <property type="entry name" value="FLAD1_M"/>
</dbReference>
<accession>A0A7T5R3Z2</accession>
<dbReference type="PANTHER" id="PTHR13939:SF0">
    <property type="entry name" value="NMN AMIDOHYDROLASE-LIKE PROTEIN YFAY"/>
    <property type="match status" value="1"/>
</dbReference>
<dbReference type="PANTHER" id="PTHR13939">
    <property type="entry name" value="NICOTINAMIDE-NUCLEOTIDE AMIDOHYDROLASE PNCC"/>
    <property type="match status" value="1"/>
</dbReference>
<dbReference type="AlphaFoldDB" id="A0A7T5R3Z2"/>
<proteinExistence type="predicted"/>
<organism evidence="2 3">
    <name type="scientific">Micavibrio aeruginosavorus</name>
    <dbReference type="NCBI Taxonomy" id="349221"/>
    <lineage>
        <taxon>Bacteria</taxon>
        <taxon>Pseudomonadati</taxon>
        <taxon>Bdellovibrionota</taxon>
        <taxon>Bdellovibrionia</taxon>
        <taxon>Bdellovibrionales</taxon>
        <taxon>Pseudobdellovibrionaceae</taxon>
        <taxon>Micavibrio</taxon>
    </lineage>
</organism>
<sequence length="266" mass="28819">MSKSGSFDTFSAALAIIGNEILSGRTQDANTPWIAERLTERGIVLSEVRVIPDVESVIIRTVQQLSELYDYVFTTGGIGPTHDDITAECVAKAFGVELVRDDDAFRMLEEHYGLEELTPPRAKMSLVPQGAKLIPNPVSAAPGFNIKNVYVMAGVPRIMQAMLDHVMGTIEAGTPILSNTVACGLLESVIAEDLSDLASRYTDIQIGSYPHYRGGVLGLSLVLRGMNHESLDKATQELIDLVRKHGDEPRALSIKSRPDQSASRAG</sequence>
<evidence type="ECO:0000259" key="1">
    <source>
        <dbReference type="SMART" id="SM00852"/>
    </source>
</evidence>
<gene>
    <name evidence="2" type="ORF">HYS17_04745</name>
</gene>
<feature type="domain" description="MoaB/Mog" evidence="1">
    <location>
        <begin position="13"/>
        <end position="174"/>
    </location>
</feature>
<dbReference type="Pfam" id="PF24102">
    <property type="entry name" value="FLAD1_M"/>
    <property type="match status" value="1"/>
</dbReference>
<protein>
    <submittedName>
        <fullName evidence="2">Competence/damage-inducible protein A</fullName>
    </submittedName>
</protein>
<dbReference type="SMART" id="SM00852">
    <property type="entry name" value="MoCF_biosynth"/>
    <property type="match status" value="1"/>
</dbReference>
<dbReference type="InterPro" id="IPR001453">
    <property type="entry name" value="MoaB/Mog_dom"/>
</dbReference>
<dbReference type="EMBL" id="CP066681">
    <property type="protein sequence ID" value="QQG37077.1"/>
    <property type="molecule type" value="Genomic_DNA"/>
</dbReference>
<dbReference type="Proteomes" id="UP000595362">
    <property type="component" value="Chromosome"/>
</dbReference>
<dbReference type="SUPFAM" id="SSF53218">
    <property type="entry name" value="Molybdenum cofactor biosynthesis proteins"/>
    <property type="match status" value="1"/>
</dbReference>
<name>A0A7T5R3Z2_9BACT</name>